<proteinExistence type="predicted"/>
<dbReference type="RefSeq" id="WP_007020110.1">
    <property type="nucleotide sequence ID" value="NZ_CH724125.1"/>
</dbReference>
<dbReference type="EMBL" id="AAOW01000045">
    <property type="protein sequence ID" value="EAR59545.1"/>
    <property type="molecule type" value="Genomic_DNA"/>
</dbReference>
<dbReference type="InterPro" id="IPR019545">
    <property type="entry name" value="DM13_domain"/>
</dbReference>
<accession>A0A7U8GQW0</accession>
<evidence type="ECO:0000313" key="3">
    <source>
        <dbReference type="Proteomes" id="UP000002171"/>
    </source>
</evidence>
<dbReference type="OrthoDB" id="6106486at2"/>
<evidence type="ECO:0000313" key="2">
    <source>
        <dbReference type="EMBL" id="EAR59545.1"/>
    </source>
</evidence>
<dbReference type="Pfam" id="PF10517">
    <property type="entry name" value="DM13"/>
    <property type="match status" value="1"/>
</dbReference>
<evidence type="ECO:0000259" key="1">
    <source>
        <dbReference type="PROSITE" id="PS51549"/>
    </source>
</evidence>
<keyword evidence="3" id="KW-1185">Reference proteome</keyword>
<reference evidence="2 3" key="1">
    <citation type="submission" date="2006-02" db="EMBL/GenBank/DDBJ databases">
        <authorList>
            <person name="Pinhassi J."/>
            <person name="Pedros-Alio C."/>
            <person name="Ferriera S."/>
            <person name="Johnson J."/>
            <person name="Kravitz S."/>
            <person name="Halpern A."/>
            <person name="Remington K."/>
            <person name="Beeson K."/>
            <person name="Tran B."/>
            <person name="Rogers Y.-H."/>
            <person name="Friedman R."/>
            <person name="Venter J.C."/>
        </authorList>
    </citation>
    <scope>NUCLEOTIDE SEQUENCE [LARGE SCALE GENOMIC DNA]</scope>
    <source>
        <strain evidence="2 3">MED92</strain>
    </source>
</reference>
<dbReference type="Proteomes" id="UP000002171">
    <property type="component" value="Unassembled WGS sequence"/>
</dbReference>
<protein>
    <recommendedName>
        <fullName evidence="1">DM13 domain-containing protein</fullName>
    </recommendedName>
</protein>
<feature type="domain" description="DM13" evidence="1">
    <location>
        <begin position="51"/>
        <end position="156"/>
    </location>
</feature>
<comment type="caution">
    <text evidence="2">The sequence shown here is derived from an EMBL/GenBank/DDBJ whole genome shotgun (WGS) entry which is preliminary data.</text>
</comment>
<gene>
    <name evidence="2" type="ORF">MED92_12219</name>
</gene>
<organism evidence="2 3">
    <name type="scientific">Neptuniibacter caesariensis</name>
    <dbReference type="NCBI Taxonomy" id="207954"/>
    <lineage>
        <taxon>Bacteria</taxon>
        <taxon>Pseudomonadati</taxon>
        <taxon>Pseudomonadota</taxon>
        <taxon>Gammaproteobacteria</taxon>
        <taxon>Oceanospirillales</taxon>
        <taxon>Oceanospirillaceae</taxon>
        <taxon>Neptuniibacter</taxon>
    </lineage>
</organism>
<dbReference type="AlphaFoldDB" id="A0A7U8GQW0"/>
<sequence length="157" mass="17014">MKKLLLLLISHGAVGFAGFALGVYLLPILTAPASPTHSEMRAALANNLYSGTFTKDLPGSDFLHWGEGKLSLSQNKIVFEGELAPGPDYKLYLSPVFVDDEASFEASKAKMVQLSDVKTFNGFVVNVPEGIDVGQYTTAVVWCETFAEFISAAKYQN</sequence>
<dbReference type="PROSITE" id="PS51549">
    <property type="entry name" value="DM13"/>
    <property type="match status" value="1"/>
</dbReference>
<name>A0A7U8GQW0_NEPCE</name>